<reference evidence="1 2" key="1">
    <citation type="submission" date="2019-01" db="EMBL/GenBank/DDBJ databases">
        <authorList>
            <person name="Sayadi A."/>
        </authorList>
    </citation>
    <scope>NUCLEOTIDE SEQUENCE [LARGE SCALE GENOMIC DNA]</scope>
</reference>
<accession>A0A653BTX1</accession>
<protein>
    <submittedName>
        <fullName evidence="1">Uncharacterized protein</fullName>
    </submittedName>
</protein>
<proteinExistence type="predicted"/>
<gene>
    <name evidence="1" type="ORF">CALMAC_LOCUS3739</name>
</gene>
<dbReference type="AlphaFoldDB" id="A0A653BTX1"/>
<dbReference type="EMBL" id="CAACVG010005245">
    <property type="protein sequence ID" value="VEN39058.1"/>
    <property type="molecule type" value="Genomic_DNA"/>
</dbReference>
<dbReference type="Proteomes" id="UP000410492">
    <property type="component" value="Unassembled WGS sequence"/>
</dbReference>
<sequence>MLVFLRSRYRETRRRVSSSSWAGWLNRRERSHTTASFIHYLPDQALGSPTLGFQIDVPFGHPEFGVPEHVLRKAVPGRRR</sequence>
<organism evidence="1 2">
    <name type="scientific">Callosobruchus maculatus</name>
    <name type="common">Southern cowpea weevil</name>
    <name type="synonym">Pulse bruchid</name>
    <dbReference type="NCBI Taxonomy" id="64391"/>
    <lineage>
        <taxon>Eukaryota</taxon>
        <taxon>Metazoa</taxon>
        <taxon>Ecdysozoa</taxon>
        <taxon>Arthropoda</taxon>
        <taxon>Hexapoda</taxon>
        <taxon>Insecta</taxon>
        <taxon>Pterygota</taxon>
        <taxon>Neoptera</taxon>
        <taxon>Endopterygota</taxon>
        <taxon>Coleoptera</taxon>
        <taxon>Polyphaga</taxon>
        <taxon>Cucujiformia</taxon>
        <taxon>Chrysomeloidea</taxon>
        <taxon>Chrysomelidae</taxon>
        <taxon>Bruchinae</taxon>
        <taxon>Bruchini</taxon>
        <taxon>Callosobruchus</taxon>
    </lineage>
</organism>
<name>A0A653BTX1_CALMS</name>
<keyword evidence="2" id="KW-1185">Reference proteome</keyword>
<evidence type="ECO:0000313" key="1">
    <source>
        <dbReference type="EMBL" id="VEN39058.1"/>
    </source>
</evidence>
<evidence type="ECO:0000313" key="2">
    <source>
        <dbReference type="Proteomes" id="UP000410492"/>
    </source>
</evidence>